<proteinExistence type="predicted"/>
<evidence type="ECO:0000313" key="1">
    <source>
        <dbReference type="EMBL" id="CEM41809.1"/>
    </source>
</evidence>
<accession>A0A0G4HCU5</accession>
<dbReference type="EMBL" id="CDMZ01002312">
    <property type="protein sequence ID" value="CEM41809.1"/>
    <property type="molecule type" value="Genomic_DNA"/>
</dbReference>
<dbReference type="PhylomeDB" id="A0A0G4HCU5"/>
<name>A0A0G4HCU5_9ALVE</name>
<reference evidence="1" key="1">
    <citation type="submission" date="2014-11" db="EMBL/GenBank/DDBJ databases">
        <authorList>
            <person name="Otto D Thomas"/>
            <person name="Naeem Raeece"/>
        </authorList>
    </citation>
    <scope>NUCLEOTIDE SEQUENCE</scope>
</reference>
<gene>
    <name evidence="1" type="ORF">Cvel_949</name>
</gene>
<protein>
    <recommendedName>
        <fullName evidence="2">RING-CH-type domain-containing protein</fullName>
    </recommendedName>
</protein>
<sequence length="226" mass="26429">MHRGCARKWFQRCLIRNGSNPVCTCPVCREPQRDTAALAQIGVVVPPPNPSLSAADQTLFPAHLPPWPPGPDGLPDPLNEILGDHHDDAYNPNYRHPVTIRPDKRTLFNWQNYTAVQWNRETFTEAWPRKDPTSWRFRWQRLARLTDSDGVRYFDQWGFPHFYKHNVWASVWDLPLADRRLNNIYELIQAAQNTVEMFFQGVCYRLCDLWHANDPTYHPLAVLFLP</sequence>
<dbReference type="AlphaFoldDB" id="A0A0G4HCU5"/>
<dbReference type="VEuPathDB" id="CryptoDB:Cvel_949"/>
<evidence type="ECO:0008006" key="2">
    <source>
        <dbReference type="Google" id="ProtNLM"/>
    </source>
</evidence>
<organism evidence="1">
    <name type="scientific">Chromera velia CCMP2878</name>
    <dbReference type="NCBI Taxonomy" id="1169474"/>
    <lineage>
        <taxon>Eukaryota</taxon>
        <taxon>Sar</taxon>
        <taxon>Alveolata</taxon>
        <taxon>Colpodellida</taxon>
        <taxon>Chromeraceae</taxon>
        <taxon>Chromera</taxon>
    </lineage>
</organism>